<sequence>MGAILGEAVRRVKREAARRVRYGRIERAWNRWYSPGAMAQDQPVKALVIALVNDPAAAVYSINRLKPDKLCFVLPESGKGVVESAVQPKIERMPQRWDWIILADTEEFAGCHRTLAASLPDLLRTWEVQPGELVVELTGATPAMAGALSVATLPWSSRIVWLVPARGEGDDDVIDLEGRRWAWTQTNPWDEAAAVSRREGCELFNKGDFSAAAKLFHEVELRVSGGGKPLYRALADVAEGYERWERFHYRQAWDKLKGALKALEMASLWGGPPGVKTTVSGIKANVGFLERLVLDPAEVKELLVADLLAHATRRLQVSRDPEGAMVALLRALEASAQSRLFKQYQIKSWDVRPESLPPALQETCRTCYLDDIDGKYKLPLPAQFRALAGLGDQLGQSFLREWPAMKPLLDAASHAVLGHGFEPIRGERVQQLYEVVVKLTGVTESALPKFPALAL</sequence>
<dbReference type="Proteomes" id="UP000066284">
    <property type="component" value="Chromosome 1"/>
</dbReference>
<organism evidence="2 3">
    <name type="scientific">Candidatus Nitrospira inopinata</name>
    <dbReference type="NCBI Taxonomy" id="1715989"/>
    <lineage>
        <taxon>Bacteria</taxon>
        <taxon>Pseudomonadati</taxon>
        <taxon>Nitrospirota</taxon>
        <taxon>Nitrospiria</taxon>
        <taxon>Nitrospirales</taxon>
        <taxon>Nitrospiraceae</taxon>
        <taxon>Nitrospira</taxon>
    </lineage>
</organism>
<dbReference type="STRING" id="1715989.NITINOP_1474"/>
<dbReference type="InterPro" id="IPR054008">
    <property type="entry name" value="Csm6_6H"/>
</dbReference>
<dbReference type="OrthoDB" id="9770049at2"/>
<evidence type="ECO:0000313" key="2">
    <source>
        <dbReference type="EMBL" id="CUQ66449.1"/>
    </source>
</evidence>
<name>A0A0S4KPS6_9BACT</name>
<feature type="domain" description="Csm6 6H" evidence="1">
    <location>
        <begin position="196"/>
        <end position="258"/>
    </location>
</feature>
<dbReference type="NCBIfam" id="TIGR02710">
    <property type="entry name" value="TIGR02710 family CRISPR-associated CARF protein"/>
    <property type="match status" value="1"/>
</dbReference>
<dbReference type="InterPro" id="IPR014082">
    <property type="entry name" value="CRISPR-assoc_prot_Cas02710"/>
</dbReference>
<protein>
    <recommendedName>
        <fullName evidence="1">Csm6 6H domain-containing protein</fullName>
    </recommendedName>
</protein>
<keyword evidence="3" id="KW-1185">Reference proteome</keyword>
<dbReference type="EMBL" id="LN885086">
    <property type="protein sequence ID" value="CUQ66449.1"/>
    <property type="molecule type" value="Genomic_DNA"/>
</dbReference>
<accession>A0A0S4KPS6</accession>
<reference evidence="3" key="1">
    <citation type="submission" date="2015-09" db="EMBL/GenBank/DDBJ databases">
        <authorList>
            <person name="Daims H."/>
        </authorList>
    </citation>
    <scope>NUCLEOTIDE SEQUENCE [LARGE SCALE GENOMIC DNA]</scope>
</reference>
<evidence type="ECO:0000259" key="1">
    <source>
        <dbReference type="Pfam" id="PF22205"/>
    </source>
</evidence>
<dbReference type="Pfam" id="PF09670">
    <property type="entry name" value="Cas_Cas02710"/>
    <property type="match status" value="1"/>
</dbReference>
<dbReference type="Pfam" id="PF22205">
    <property type="entry name" value="Csm6_6H"/>
    <property type="match status" value="1"/>
</dbReference>
<dbReference type="RefSeq" id="WP_158023268.1">
    <property type="nucleotide sequence ID" value="NZ_LN885086.1"/>
</dbReference>
<dbReference type="AlphaFoldDB" id="A0A0S4KPS6"/>
<gene>
    <name evidence="2" type="ORF">NITINOP_1474</name>
</gene>
<proteinExistence type="predicted"/>
<evidence type="ECO:0000313" key="3">
    <source>
        <dbReference type="Proteomes" id="UP000066284"/>
    </source>
</evidence>
<dbReference type="KEGG" id="nio:NITINOP_1474"/>